<organism evidence="4 5">
    <name type="scientific">Amycolatopsis vancoresmycina DSM 44592</name>
    <dbReference type="NCBI Taxonomy" id="1292037"/>
    <lineage>
        <taxon>Bacteria</taxon>
        <taxon>Bacillati</taxon>
        <taxon>Actinomycetota</taxon>
        <taxon>Actinomycetes</taxon>
        <taxon>Pseudonocardiales</taxon>
        <taxon>Pseudonocardiaceae</taxon>
        <taxon>Amycolatopsis</taxon>
    </lineage>
</organism>
<proteinExistence type="inferred from homology"/>
<comment type="similarity">
    <text evidence="1">Belongs to the short-chain dehydrogenases/reductases (SDR) family.</text>
</comment>
<evidence type="ECO:0000313" key="4">
    <source>
        <dbReference type="EMBL" id="EOD63886.1"/>
    </source>
</evidence>
<dbReference type="SUPFAM" id="SSF51735">
    <property type="entry name" value="NAD(P)-binding Rossmann-fold domains"/>
    <property type="match status" value="1"/>
</dbReference>
<keyword evidence="2" id="KW-0560">Oxidoreductase</keyword>
<dbReference type="PANTHER" id="PTHR43639:SF1">
    <property type="entry name" value="SHORT-CHAIN DEHYDROGENASE_REDUCTASE FAMILY PROTEIN"/>
    <property type="match status" value="1"/>
</dbReference>
<dbReference type="PANTHER" id="PTHR43639">
    <property type="entry name" value="OXIDOREDUCTASE, SHORT-CHAIN DEHYDROGENASE/REDUCTASE FAMILY (AFU_ORTHOLOGUE AFUA_5G02870)"/>
    <property type="match status" value="1"/>
</dbReference>
<dbReference type="PRINTS" id="PR00080">
    <property type="entry name" value="SDRFAMILY"/>
</dbReference>
<keyword evidence="5" id="KW-1185">Reference proteome</keyword>
<evidence type="ECO:0000313" key="5">
    <source>
        <dbReference type="Proteomes" id="UP000014139"/>
    </source>
</evidence>
<dbReference type="InterPro" id="IPR020904">
    <property type="entry name" value="Sc_DH/Rdtase_CS"/>
</dbReference>
<dbReference type="PATRIC" id="fig|1292037.4.peg.6509"/>
<dbReference type="InterPro" id="IPR036291">
    <property type="entry name" value="NAD(P)-bd_dom_sf"/>
</dbReference>
<comment type="caution">
    <text evidence="4">The sequence shown here is derived from an EMBL/GenBank/DDBJ whole genome shotgun (WGS) entry which is preliminary data.</text>
</comment>
<dbReference type="Pfam" id="PF13561">
    <property type="entry name" value="adh_short_C2"/>
    <property type="match status" value="1"/>
</dbReference>
<gene>
    <name evidence="4" type="ORF">H480_34657</name>
</gene>
<evidence type="ECO:0000256" key="1">
    <source>
        <dbReference type="ARBA" id="ARBA00006484"/>
    </source>
</evidence>
<feature type="region of interest" description="Disordered" evidence="3">
    <location>
        <begin position="1"/>
        <end position="62"/>
    </location>
</feature>
<reference evidence="4 5" key="1">
    <citation type="submission" date="2013-02" db="EMBL/GenBank/DDBJ databases">
        <title>Draft genome sequence of Amycolatopsis vancoresmycina strain DSM 44592T.</title>
        <authorList>
            <person name="Kumar S."/>
            <person name="Kaur N."/>
            <person name="Kaur C."/>
            <person name="Raghava G.P.S."/>
            <person name="Mayilraj S."/>
        </authorList>
    </citation>
    <scope>NUCLEOTIDE SEQUENCE [LARGE SCALE GENOMIC DNA]</scope>
    <source>
        <strain evidence="4 5">DSM 44592</strain>
    </source>
</reference>
<feature type="compositionally biased region" description="Gly residues" evidence="3">
    <location>
        <begin position="1"/>
        <end position="14"/>
    </location>
</feature>
<dbReference type="Proteomes" id="UP000014139">
    <property type="component" value="Unassembled WGS sequence"/>
</dbReference>
<protein>
    <submittedName>
        <fullName evidence="4">Short-chain dehydrogenase</fullName>
    </submittedName>
</protein>
<dbReference type="PROSITE" id="PS00061">
    <property type="entry name" value="ADH_SHORT"/>
    <property type="match status" value="1"/>
</dbReference>
<sequence>VPGGARRGPPGTRGRGSLTVRAPLLRRRCAHGACPVSAGRKPSVSAGPPGSGTDPEEPDMTSRNALVTGASRGIGRAIARRLAADGAVVAVHHGGNEVAAKETVALIEAAGGRAFTVAARFGEAGAVDRLADAVAAEFGDGLDILVSNAGIGSHSTIGQLTEEELDQLLAINVKTPTLLIRRLLPVLNDGGRIVTVGSMASRIAVQSQIGYTISKAAVEALAPTLANELGHRGITVNTVAPGPIRTDMTEPLLAIPEAAAGLTAMTALGRIGEPEDVADVVGFLTGPGGRWITGRTLDVSGGTFLGPIAPA</sequence>
<feature type="non-terminal residue" evidence="4">
    <location>
        <position position="1"/>
    </location>
</feature>
<dbReference type="eggNOG" id="COG1028">
    <property type="taxonomic scope" value="Bacteria"/>
</dbReference>
<evidence type="ECO:0000256" key="2">
    <source>
        <dbReference type="ARBA" id="ARBA00023002"/>
    </source>
</evidence>
<dbReference type="EMBL" id="AOUO01000577">
    <property type="protein sequence ID" value="EOD63886.1"/>
    <property type="molecule type" value="Genomic_DNA"/>
</dbReference>
<name>R1HU62_9PSEU</name>
<dbReference type="InterPro" id="IPR002347">
    <property type="entry name" value="SDR_fam"/>
</dbReference>
<dbReference type="Gene3D" id="3.40.50.720">
    <property type="entry name" value="NAD(P)-binding Rossmann-like Domain"/>
    <property type="match status" value="1"/>
</dbReference>
<accession>R1HU62</accession>
<evidence type="ECO:0000256" key="3">
    <source>
        <dbReference type="SAM" id="MobiDB-lite"/>
    </source>
</evidence>
<dbReference type="FunFam" id="3.40.50.720:FF:000084">
    <property type="entry name" value="Short-chain dehydrogenase reductase"/>
    <property type="match status" value="1"/>
</dbReference>
<dbReference type="GO" id="GO:0016491">
    <property type="term" value="F:oxidoreductase activity"/>
    <property type="evidence" value="ECO:0007669"/>
    <property type="project" value="UniProtKB-KW"/>
</dbReference>
<dbReference type="PRINTS" id="PR00081">
    <property type="entry name" value="GDHRDH"/>
</dbReference>
<dbReference type="AlphaFoldDB" id="R1HU62"/>